<evidence type="ECO:0000313" key="2">
    <source>
        <dbReference type="EMBL" id="KAF2111915.1"/>
    </source>
</evidence>
<gene>
    <name evidence="2" type="ORF">BDV96DRAFT_649885</name>
</gene>
<feature type="region of interest" description="Disordered" evidence="1">
    <location>
        <begin position="74"/>
        <end position="153"/>
    </location>
</feature>
<sequence>MGDEVSRTITLSDFKDLLQVSDSFRKTLVDSFTVTQLPDIIELSLVKLSGSGECSGAYRVTVTVLLEQIKNASTAEPKRKAATMNDEQEKQSQKTLQVDPDPPPKRKRSTVNHGNSIAASANQAIRPGASSGPPTPEFSGTIQPHSRTECWDPLSPIGRVSHIIKARLTRETESSKPKSKFLVADPLNWMLIVPNLDGNGDNIVPFSSLPEATQEALKYNFDQSYADRASDSRREESARLIRIKNRKRREECVSTLWCQGSHMVK</sequence>
<dbReference type="EMBL" id="ML977333">
    <property type="protein sequence ID" value="KAF2111915.1"/>
    <property type="molecule type" value="Genomic_DNA"/>
</dbReference>
<dbReference type="Proteomes" id="UP000799770">
    <property type="component" value="Unassembled WGS sequence"/>
</dbReference>
<keyword evidence="3" id="KW-1185">Reference proteome</keyword>
<dbReference type="AlphaFoldDB" id="A0A6A5YXM5"/>
<reference evidence="2" key="1">
    <citation type="journal article" date="2020" name="Stud. Mycol.">
        <title>101 Dothideomycetes genomes: a test case for predicting lifestyles and emergence of pathogens.</title>
        <authorList>
            <person name="Haridas S."/>
            <person name="Albert R."/>
            <person name="Binder M."/>
            <person name="Bloem J."/>
            <person name="Labutti K."/>
            <person name="Salamov A."/>
            <person name="Andreopoulos B."/>
            <person name="Baker S."/>
            <person name="Barry K."/>
            <person name="Bills G."/>
            <person name="Bluhm B."/>
            <person name="Cannon C."/>
            <person name="Castanera R."/>
            <person name="Culley D."/>
            <person name="Daum C."/>
            <person name="Ezra D."/>
            <person name="Gonzalez J."/>
            <person name="Henrissat B."/>
            <person name="Kuo A."/>
            <person name="Liang C."/>
            <person name="Lipzen A."/>
            <person name="Lutzoni F."/>
            <person name="Magnuson J."/>
            <person name="Mondo S."/>
            <person name="Nolan M."/>
            <person name="Ohm R."/>
            <person name="Pangilinan J."/>
            <person name="Park H.-J."/>
            <person name="Ramirez L."/>
            <person name="Alfaro M."/>
            <person name="Sun H."/>
            <person name="Tritt A."/>
            <person name="Yoshinaga Y."/>
            <person name="Zwiers L.-H."/>
            <person name="Turgeon B."/>
            <person name="Goodwin S."/>
            <person name="Spatafora J."/>
            <person name="Crous P."/>
            <person name="Grigoriev I."/>
        </authorList>
    </citation>
    <scope>NUCLEOTIDE SEQUENCE</scope>
    <source>
        <strain evidence="2">CBS 627.86</strain>
    </source>
</reference>
<organism evidence="2 3">
    <name type="scientific">Lophiotrema nucula</name>
    <dbReference type="NCBI Taxonomy" id="690887"/>
    <lineage>
        <taxon>Eukaryota</taxon>
        <taxon>Fungi</taxon>
        <taxon>Dikarya</taxon>
        <taxon>Ascomycota</taxon>
        <taxon>Pezizomycotina</taxon>
        <taxon>Dothideomycetes</taxon>
        <taxon>Pleosporomycetidae</taxon>
        <taxon>Pleosporales</taxon>
        <taxon>Lophiotremataceae</taxon>
        <taxon>Lophiotrema</taxon>
    </lineage>
</organism>
<evidence type="ECO:0000313" key="3">
    <source>
        <dbReference type="Proteomes" id="UP000799770"/>
    </source>
</evidence>
<feature type="compositionally biased region" description="Polar residues" evidence="1">
    <location>
        <begin position="111"/>
        <end position="123"/>
    </location>
</feature>
<evidence type="ECO:0000256" key="1">
    <source>
        <dbReference type="SAM" id="MobiDB-lite"/>
    </source>
</evidence>
<accession>A0A6A5YXM5</accession>
<proteinExistence type="predicted"/>
<name>A0A6A5YXM5_9PLEO</name>
<protein>
    <submittedName>
        <fullName evidence="2">Uncharacterized protein</fullName>
    </submittedName>
</protein>